<organism evidence="1 2">
    <name type="scientific">Rhizopogon vesiculosus</name>
    <dbReference type="NCBI Taxonomy" id="180088"/>
    <lineage>
        <taxon>Eukaryota</taxon>
        <taxon>Fungi</taxon>
        <taxon>Dikarya</taxon>
        <taxon>Basidiomycota</taxon>
        <taxon>Agaricomycotina</taxon>
        <taxon>Agaricomycetes</taxon>
        <taxon>Agaricomycetidae</taxon>
        <taxon>Boletales</taxon>
        <taxon>Suillineae</taxon>
        <taxon>Rhizopogonaceae</taxon>
        <taxon>Rhizopogon</taxon>
    </lineage>
</organism>
<comment type="caution">
    <text evidence="1">The sequence shown here is derived from an EMBL/GenBank/DDBJ whole genome shotgun (WGS) entry which is preliminary data.</text>
</comment>
<proteinExistence type="predicted"/>
<dbReference type="Proteomes" id="UP000183567">
    <property type="component" value="Unassembled WGS sequence"/>
</dbReference>
<keyword evidence="2" id="KW-1185">Reference proteome</keyword>
<accession>A0A1J8PVJ4</accession>
<gene>
    <name evidence="1" type="ORF">AZE42_12063</name>
</gene>
<sequence>MTIISNDPELWPLISGHRVYSYFVVASSAAVVYDWGKQKWCSWMKSLVSNVPILV</sequence>
<dbReference type="AlphaFoldDB" id="A0A1J8PVJ4"/>
<protein>
    <submittedName>
        <fullName evidence="1">Uncharacterized protein</fullName>
    </submittedName>
</protein>
<reference evidence="1 2" key="1">
    <citation type="submission" date="2016-03" db="EMBL/GenBank/DDBJ databases">
        <title>Comparative genomics of the ectomycorrhizal sister species Rhizopogon vinicolor and Rhizopogon vesiculosus (Basidiomycota: Boletales) reveals a divergence of the mating type B locus.</title>
        <authorList>
            <person name="Mujic A.B."/>
            <person name="Kuo A."/>
            <person name="Tritt A."/>
            <person name="Lipzen A."/>
            <person name="Chen C."/>
            <person name="Johnson J."/>
            <person name="Sharma A."/>
            <person name="Barry K."/>
            <person name="Grigoriev I.V."/>
            <person name="Spatafora J.W."/>
        </authorList>
    </citation>
    <scope>NUCLEOTIDE SEQUENCE [LARGE SCALE GENOMIC DNA]</scope>
    <source>
        <strain evidence="1 2">AM-OR11-056</strain>
    </source>
</reference>
<dbReference type="EMBL" id="LVVM01004441">
    <property type="protein sequence ID" value="OJA12901.1"/>
    <property type="molecule type" value="Genomic_DNA"/>
</dbReference>
<evidence type="ECO:0000313" key="2">
    <source>
        <dbReference type="Proteomes" id="UP000183567"/>
    </source>
</evidence>
<evidence type="ECO:0000313" key="1">
    <source>
        <dbReference type="EMBL" id="OJA12901.1"/>
    </source>
</evidence>
<name>A0A1J8PVJ4_9AGAM</name>